<name>A0ABQ0DFZ5_9EUKA</name>
<evidence type="ECO:0008006" key="3">
    <source>
        <dbReference type="Google" id="ProtNLM"/>
    </source>
</evidence>
<accession>A0ABQ0DFZ5</accession>
<keyword evidence="2" id="KW-1185">Reference proteome</keyword>
<dbReference type="Proteomes" id="UP001628156">
    <property type="component" value="Unassembled WGS sequence"/>
</dbReference>
<evidence type="ECO:0000313" key="2">
    <source>
        <dbReference type="Proteomes" id="UP001628156"/>
    </source>
</evidence>
<organism evidence="1 2">
    <name type="scientific">Entamoeba nuttalli</name>
    <dbReference type="NCBI Taxonomy" id="412467"/>
    <lineage>
        <taxon>Eukaryota</taxon>
        <taxon>Amoebozoa</taxon>
        <taxon>Evosea</taxon>
        <taxon>Archamoebae</taxon>
        <taxon>Mastigamoebida</taxon>
        <taxon>Entamoebidae</taxon>
        <taxon>Entamoeba</taxon>
    </lineage>
</organism>
<dbReference type="InterPro" id="IPR032675">
    <property type="entry name" value="LRR_dom_sf"/>
</dbReference>
<dbReference type="EMBL" id="BAAFRS010000084">
    <property type="protein sequence ID" value="GAB1221765.1"/>
    <property type="molecule type" value="Genomic_DNA"/>
</dbReference>
<proteinExistence type="predicted"/>
<dbReference type="Gene3D" id="3.80.10.10">
    <property type="entry name" value="Ribonuclease Inhibitor"/>
    <property type="match status" value="1"/>
</dbReference>
<protein>
    <recommendedName>
        <fullName evidence="3">Leucine-rich repeat containing protein</fullName>
    </recommendedName>
</protein>
<reference evidence="1 2" key="1">
    <citation type="journal article" date="2019" name="PLoS Negl. Trop. Dis.">
        <title>Whole genome sequencing of Entamoeba nuttalli reveals mammalian host-related molecular signatures and a novel octapeptide-repeat surface protein.</title>
        <authorList>
            <person name="Tanaka M."/>
            <person name="Makiuchi T."/>
            <person name="Komiyama T."/>
            <person name="Shiina T."/>
            <person name="Osaki K."/>
            <person name="Tachibana H."/>
        </authorList>
    </citation>
    <scope>NUCLEOTIDE SEQUENCE [LARGE SCALE GENOMIC DNA]</scope>
    <source>
        <strain evidence="1 2">P19-061405</strain>
    </source>
</reference>
<comment type="caution">
    <text evidence="1">The sequence shown here is derived from an EMBL/GenBank/DDBJ whole genome shotgun (WGS) entry which is preliminary data.</text>
</comment>
<gene>
    <name evidence="1" type="ORF">ENUP19_0084G0014</name>
</gene>
<sequence length="489" mass="56077">MTSFTSYFKLDDDSINKVIEYVTIEDILPLKLINQRFFSALEKITKIPDCQGNFTQKALKLFPNARQITSLLERYADIIGDEEINPEIQYNIIYTPNDVPYIPYLEQISRNIYSLTIPSLIPNCVELLPILLSMKKLEILKIDASTLFKISKYLANVLSSLLSLPSMKLIKVTSLSLTLSDHQKLIKSLFSSKCNDNLNIYIEINRIQDNNTLHQIVEVKPSNVKLVIDCNENYDSLYDLLYDNKVFYSFNRVITGIGCTVSEDSDDEAKYRDYLNCLFMRYFPRAICPNCVMNLKQVSEVENVTVLYSVNENLLNKMSVLKQLTLSEQFGERKSHYDFKGLSNLTSLKLIAFESRKRILKIPSRLKEFISSGFIYDENDIDNDGMKGFVNLSQLTRLEISKCQSIILNLPSSLKTLQLRDFPCLVELPQLQKLQSLSSITINDCHSITSLALGDNVRFITLNNCAQIQSIVSFKKDYKLLTEACYQLL</sequence>
<dbReference type="SUPFAM" id="SSF52047">
    <property type="entry name" value="RNI-like"/>
    <property type="match status" value="1"/>
</dbReference>
<evidence type="ECO:0000313" key="1">
    <source>
        <dbReference type="EMBL" id="GAB1221765.1"/>
    </source>
</evidence>